<keyword evidence="2" id="KW-0472">Membrane</keyword>
<evidence type="ECO:0000256" key="1">
    <source>
        <dbReference type="SAM" id="MobiDB-lite"/>
    </source>
</evidence>
<feature type="transmembrane region" description="Helical" evidence="2">
    <location>
        <begin position="74"/>
        <end position="95"/>
    </location>
</feature>
<dbReference type="GO" id="GO:0005789">
    <property type="term" value="C:endoplasmic reticulum membrane"/>
    <property type="evidence" value="ECO:0007669"/>
    <property type="project" value="InterPro"/>
</dbReference>
<evidence type="ECO:0008006" key="5">
    <source>
        <dbReference type="Google" id="ProtNLM"/>
    </source>
</evidence>
<dbReference type="PROSITE" id="PS51257">
    <property type="entry name" value="PROKAR_LIPOPROTEIN"/>
    <property type="match status" value="1"/>
</dbReference>
<proteinExistence type="predicted"/>
<organism evidence="3 4">
    <name type="scientific">Mortierella alpina</name>
    <name type="common">Oleaginous fungus</name>
    <name type="synonym">Mortierella renispora</name>
    <dbReference type="NCBI Taxonomy" id="64518"/>
    <lineage>
        <taxon>Eukaryota</taxon>
        <taxon>Fungi</taxon>
        <taxon>Fungi incertae sedis</taxon>
        <taxon>Mucoromycota</taxon>
        <taxon>Mortierellomycotina</taxon>
        <taxon>Mortierellomycetes</taxon>
        <taxon>Mortierellales</taxon>
        <taxon>Mortierellaceae</taxon>
        <taxon>Mortierella</taxon>
    </lineage>
</organism>
<feature type="transmembrane region" description="Helical" evidence="2">
    <location>
        <begin position="12"/>
        <end position="31"/>
    </location>
</feature>
<dbReference type="AlphaFoldDB" id="A0A9P8CV80"/>
<dbReference type="Proteomes" id="UP000717515">
    <property type="component" value="Unassembled WGS sequence"/>
</dbReference>
<feature type="region of interest" description="Disordered" evidence="1">
    <location>
        <begin position="38"/>
        <end position="57"/>
    </location>
</feature>
<feature type="compositionally biased region" description="Basic and acidic residues" evidence="1">
    <location>
        <begin position="47"/>
        <end position="57"/>
    </location>
</feature>
<dbReference type="PANTHER" id="PTHR13046:SF0">
    <property type="entry name" value="CAAX PRENYL PROTEASE 2"/>
    <property type="match status" value="1"/>
</dbReference>
<feature type="transmembrane region" description="Helical" evidence="2">
    <location>
        <begin position="123"/>
        <end position="147"/>
    </location>
</feature>
<accession>A0A9P8CV80</accession>
<evidence type="ECO:0000313" key="4">
    <source>
        <dbReference type="Proteomes" id="UP000717515"/>
    </source>
</evidence>
<dbReference type="EMBL" id="JAIFTL010000266">
    <property type="protein sequence ID" value="KAG9320692.1"/>
    <property type="molecule type" value="Genomic_DNA"/>
</dbReference>
<reference evidence="3" key="1">
    <citation type="submission" date="2021-07" db="EMBL/GenBank/DDBJ databases">
        <title>Draft genome of Mortierella alpina, strain LL118, isolated from an aspen leaf litter sample.</title>
        <authorList>
            <person name="Yang S."/>
            <person name="Vinatzer B.A."/>
        </authorList>
    </citation>
    <scope>NUCLEOTIDE SEQUENCE</scope>
    <source>
        <strain evidence="3">LL118</strain>
    </source>
</reference>
<comment type="caution">
    <text evidence="3">The sequence shown here is derived from an EMBL/GenBank/DDBJ whole genome shotgun (WGS) entry which is preliminary data.</text>
</comment>
<protein>
    <recommendedName>
        <fullName evidence="5">CAAX prenyl protease 2</fullName>
    </recommendedName>
</protein>
<keyword evidence="2" id="KW-0812">Transmembrane</keyword>
<dbReference type="GO" id="GO:0004222">
    <property type="term" value="F:metalloendopeptidase activity"/>
    <property type="evidence" value="ECO:0007669"/>
    <property type="project" value="InterPro"/>
</dbReference>
<dbReference type="InterPro" id="IPR039731">
    <property type="entry name" value="Rce1"/>
</dbReference>
<keyword evidence="2" id="KW-1133">Transmembrane helix</keyword>
<gene>
    <name evidence="3" type="ORF">KVV02_002922</name>
</gene>
<sequence length="217" mass="24021">MLASQRYFSSTFAGVSCVAFTVVFVGSLYVFPVKDTAAGSRSNKSTQENEDRSSEQSVLDRNHPLVIQQRCKGILLSSVVIPVYLWVVLSAVGVLSPDLPWQSRAKYFLQLLGVSIPGSMQQLALQIVMPSALVAVLFMGPLLMMWLDQELPFQARFQWAPFDWIYVRNFIVGPVSEEFVFRSCMVAITSHAGASLRGMVFGLPLVFGIGKMTSRSL</sequence>
<dbReference type="PANTHER" id="PTHR13046">
    <property type="entry name" value="PROTEASE U48 CAAX PRENYL PROTEASE RCE1"/>
    <property type="match status" value="1"/>
</dbReference>
<evidence type="ECO:0000256" key="2">
    <source>
        <dbReference type="SAM" id="Phobius"/>
    </source>
</evidence>
<name>A0A9P8CV80_MORAP</name>
<evidence type="ECO:0000313" key="3">
    <source>
        <dbReference type="EMBL" id="KAG9320692.1"/>
    </source>
</evidence>
<dbReference type="GO" id="GO:0071586">
    <property type="term" value="P:CAAX-box protein processing"/>
    <property type="evidence" value="ECO:0007669"/>
    <property type="project" value="InterPro"/>
</dbReference>